<dbReference type="EMBL" id="JAHMHR010000047">
    <property type="protein sequence ID" value="KAK1671415.1"/>
    <property type="molecule type" value="Genomic_DNA"/>
</dbReference>
<dbReference type="PANTHER" id="PTHR24124">
    <property type="entry name" value="ANKYRIN REPEAT FAMILY A"/>
    <property type="match status" value="1"/>
</dbReference>
<sequence length="300" mass="33602">MDVASKDAKSQPPLVPASTQLKHMPDVVVLNIFDMLLDDDDVAGYLERVEEGYDVRKECSPDCRHSRGVQNATNLARVCMWFYNIVWYITCSNLAPMSSKKPTWTSITNSTATQYRKWIHRSSAPSREPLPLPMGANPLFFALRGSFDSDNRDSWEATSTRYCRSGTGSFVANDASGSRLETVKALIEAGSSLVTCEKDKVHALHQACAYRDLDVAQFLLDEVGVDPNTEDSKGNTPLHYMAANHQYDPSYNPCYYRIDKSHGPRRRIQDIVNLLIDKGSNLDSKNIDGRTPTDCGFTIY</sequence>
<protein>
    <submittedName>
        <fullName evidence="3">Ankyrin repeat-containing domain protein</fullName>
    </submittedName>
</protein>
<gene>
    <name evidence="3" type="ORF">BDP55DRAFT_635851</name>
</gene>
<proteinExistence type="predicted"/>
<dbReference type="Gene3D" id="1.25.40.20">
    <property type="entry name" value="Ankyrin repeat-containing domain"/>
    <property type="match status" value="1"/>
</dbReference>
<reference evidence="3" key="1">
    <citation type="submission" date="2021-06" db="EMBL/GenBank/DDBJ databases">
        <title>Comparative genomics, transcriptomics and evolutionary studies reveal genomic signatures of adaptation to plant cell wall in hemibiotrophic fungi.</title>
        <authorList>
            <consortium name="DOE Joint Genome Institute"/>
            <person name="Baroncelli R."/>
            <person name="Diaz J.F."/>
            <person name="Benocci T."/>
            <person name="Peng M."/>
            <person name="Battaglia E."/>
            <person name="Haridas S."/>
            <person name="Andreopoulos W."/>
            <person name="Labutti K."/>
            <person name="Pangilinan J."/>
            <person name="Floch G.L."/>
            <person name="Makela M.R."/>
            <person name="Henrissat B."/>
            <person name="Grigoriev I.V."/>
            <person name="Crouch J.A."/>
            <person name="De Vries R.P."/>
            <person name="Sukno S.A."/>
            <person name="Thon M.R."/>
        </authorList>
    </citation>
    <scope>NUCLEOTIDE SEQUENCE</scope>
    <source>
        <strain evidence="3">CBS 193.32</strain>
    </source>
</reference>
<comment type="caution">
    <text evidence="3">The sequence shown here is derived from an EMBL/GenBank/DDBJ whole genome shotgun (WGS) entry which is preliminary data.</text>
</comment>
<dbReference type="InterPro" id="IPR002110">
    <property type="entry name" value="Ankyrin_rpt"/>
</dbReference>
<name>A0AAJ0ACJ6_9PEZI</name>
<dbReference type="PANTHER" id="PTHR24124:SF14">
    <property type="entry name" value="CHROMOSOME UNDETERMINED SCAFFOLD_25, WHOLE GENOME SHOTGUN SEQUENCE"/>
    <property type="match status" value="1"/>
</dbReference>
<evidence type="ECO:0000256" key="2">
    <source>
        <dbReference type="ARBA" id="ARBA00023043"/>
    </source>
</evidence>
<dbReference type="AlphaFoldDB" id="A0AAJ0ACJ6"/>
<dbReference type="SUPFAM" id="SSF48403">
    <property type="entry name" value="Ankyrin repeat"/>
    <property type="match status" value="1"/>
</dbReference>
<dbReference type="GeneID" id="85457355"/>
<dbReference type="RefSeq" id="XP_060425418.1">
    <property type="nucleotide sequence ID" value="XM_060572829.1"/>
</dbReference>
<organism evidence="3 4">
    <name type="scientific">Colletotrichum godetiae</name>
    <dbReference type="NCBI Taxonomy" id="1209918"/>
    <lineage>
        <taxon>Eukaryota</taxon>
        <taxon>Fungi</taxon>
        <taxon>Dikarya</taxon>
        <taxon>Ascomycota</taxon>
        <taxon>Pezizomycotina</taxon>
        <taxon>Sordariomycetes</taxon>
        <taxon>Hypocreomycetidae</taxon>
        <taxon>Glomerellales</taxon>
        <taxon>Glomerellaceae</taxon>
        <taxon>Colletotrichum</taxon>
        <taxon>Colletotrichum acutatum species complex</taxon>
    </lineage>
</organism>
<dbReference type="GO" id="GO:0005634">
    <property type="term" value="C:nucleus"/>
    <property type="evidence" value="ECO:0007669"/>
    <property type="project" value="TreeGrafter"/>
</dbReference>
<dbReference type="Pfam" id="PF12796">
    <property type="entry name" value="Ank_2"/>
    <property type="match status" value="1"/>
</dbReference>
<keyword evidence="2" id="KW-0040">ANK repeat</keyword>
<keyword evidence="1" id="KW-0677">Repeat</keyword>
<dbReference type="SMART" id="SM00248">
    <property type="entry name" value="ANK"/>
    <property type="match status" value="2"/>
</dbReference>
<dbReference type="GO" id="GO:0010468">
    <property type="term" value="P:regulation of gene expression"/>
    <property type="evidence" value="ECO:0007669"/>
    <property type="project" value="TreeGrafter"/>
</dbReference>
<evidence type="ECO:0000256" key="1">
    <source>
        <dbReference type="ARBA" id="ARBA00022737"/>
    </source>
</evidence>
<keyword evidence="4" id="KW-1185">Reference proteome</keyword>
<evidence type="ECO:0000313" key="4">
    <source>
        <dbReference type="Proteomes" id="UP001224890"/>
    </source>
</evidence>
<dbReference type="InterPro" id="IPR036770">
    <property type="entry name" value="Ankyrin_rpt-contain_sf"/>
</dbReference>
<dbReference type="Proteomes" id="UP001224890">
    <property type="component" value="Unassembled WGS sequence"/>
</dbReference>
<accession>A0AAJ0ACJ6</accession>
<evidence type="ECO:0000313" key="3">
    <source>
        <dbReference type="EMBL" id="KAK1671415.1"/>
    </source>
</evidence>